<sequence length="151" mass="15697">MDATELARQLLGPIPAHVTLGLEVVRAADGEAEVAAEVPHALTNVIGSLHSSGLMTLVDAAGLAALIGAVDNPDDFAGVIPLGGAAELRFLAPARGRLVATCRLEAEERAAVKALFAGETGTARAMTEAEIRDVDGEVVCRGSFDWSLRRR</sequence>
<accession>A0ABV5MFJ2</accession>
<dbReference type="Gene3D" id="3.10.129.10">
    <property type="entry name" value="Hotdog Thioesterase"/>
    <property type="match status" value="1"/>
</dbReference>
<dbReference type="Pfam" id="PF14539">
    <property type="entry name" value="DUF4442"/>
    <property type="match status" value="1"/>
</dbReference>
<proteinExistence type="predicted"/>
<evidence type="ECO:0000313" key="1">
    <source>
        <dbReference type="EMBL" id="MFB9447576.1"/>
    </source>
</evidence>
<protein>
    <submittedName>
        <fullName evidence="1">PaaI family thioesterase</fullName>
        <ecNumber evidence="1">3.1.2.-</ecNumber>
    </submittedName>
</protein>
<dbReference type="EC" id="3.1.2.-" evidence="1"/>
<evidence type="ECO:0000313" key="2">
    <source>
        <dbReference type="Proteomes" id="UP001589608"/>
    </source>
</evidence>
<dbReference type="SUPFAM" id="SSF54637">
    <property type="entry name" value="Thioesterase/thiol ester dehydrase-isomerase"/>
    <property type="match status" value="1"/>
</dbReference>
<name>A0ABV5MFJ2_9ACTN</name>
<keyword evidence="2" id="KW-1185">Reference proteome</keyword>
<dbReference type="RefSeq" id="WP_223102502.1">
    <property type="nucleotide sequence ID" value="NZ_CP061913.1"/>
</dbReference>
<organism evidence="1 2">
    <name type="scientific">Dactylosporangium vinaceum</name>
    <dbReference type="NCBI Taxonomy" id="53362"/>
    <lineage>
        <taxon>Bacteria</taxon>
        <taxon>Bacillati</taxon>
        <taxon>Actinomycetota</taxon>
        <taxon>Actinomycetes</taxon>
        <taxon>Micromonosporales</taxon>
        <taxon>Micromonosporaceae</taxon>
        <taxon>Dactylosporangium</taxon>
    </lineage>
</organism>
<dbReference type="Proteomes" id="UP001589608">
    <property type="component" value="Unassembled WGS sequence"/>
</dbReference>
<keyword evidence="1" id="KW-0378">Hydrolase</keyword>
<dbReference type="InterPro" id="IPR029069">
    <property type="entry name" value="HotDog_dom_sf"/>
</dbReference>
<comment type="caution">
    <text evidence="1">The sequence shown here is derived from an EMBL/GenBank/DDBJ whole genome shotgun (WGS) entry which is preliminary data.</text>
</comment>
<gene>
    <name evidence="1" type="ORF">ACFFTR_31175</name>
</gene>
<reference evidence="1 2" key="1">
    <citation type="submission" date="2024-09" db="EMBL/GenBank/DDBJ databases">
        <authorList>
            <person name="Sun Q."/>
            <person name="Mori K."/>
        </authorList>
    </citation>
    <scope>NUCLEOTIDE SEQUENCE [LARGE SCALE GENOMIC DNA]</scope>
    <source>
        <strain evidence="1 2">JCM 3307</strain>
    </source>
</reference>
<dbReference type="EMBL" id="JBHMCA010000054">
    <property type="protein sequence ID" value="MFB9447576.1"/>
    <property type="molecule type" value="Genomic_DNA"/>
</dbReference>
<dbReference type="GO" id="GO:0016787">
    <property type="term" value="F:hydrolase activity"/>
    <property type="evidence" value="ECO:0007669"/>
    <property type="project" value="UniProtKB-KW"/>
</dbReference>
<dbReference type="CDD" id="cd03443">
    <property type="entry name" value="PaaI_thioesterase"/>
    <property type="match status" value="1"/>
</dbReference>
<dbReference type="InterPro" id="IPR027961">
    <property type="entry name" value="DUF4442"/>
</dbReference>